<evidence type="ECO:0000256" key="1">
    <source>
        <dbReference type="SAM" id="MobiDB-lite"/>
    </source>
</evidence>
<proteinExistence type="predicted"/>
<protein>
    <submittedName>
        <fullName evidence="2">Uncharacterized protein</fullName>
    </submittedName>
</protein>
<accession>A0A6C0KIX4</accession>
<name>A0A6C0KIX4_9ZZZZ</name>
<dbReference type="EMBL" id="MN740898">
    <property type="protein sequence ID" value="QHU17106.1"/>
    <property type="molecule type" value="Genomic_DNA"/>
</dbReference>
<feature type="region of interest" description="Disordered" evidence="1">
    <location>
        <begin position="1"/>
        <end position="48"/>
    </location>
</feature>
<organism evidence="2">
    <name type="scientific">viral metagenome</name>
    <dbReference type="NCBI Taxonomy" id="1070528"/>
    <lineage>
        <taxon>unclassified sequences</taxon>
        <taxon>metagenomes</taxon>
        <taxon>organismal metagenomes</taxon>
    </lineage>
</organism>
<reference evidence="2" key="1">
    <citation type="journal article" date="2020" name="Nature">
        <title>Giant virus diversity and host interactions through global metagenomics.</title>
        <authorList>
            <person name="Schulz F."/>
            <person name="Roux S."/>
            <person name="Paez-Espino D."/>
            <person name="Jungbluth S."/>
            <person name="Walsh D.A."/>
            <person name="Denef V.J."/>
            <person name="McMahon K.D."/>
            <person name="Konstantinidis K.T."/>
            <person name="Eloe-Fadrosh E.A."/>
            <person name="Kyrpides N.C."/>
            <person name="Woyke T."/>
        </authorList>
    </citation>
    <scope>NUCLEOTIDE SEQUENCE</scope>
    <source>
        <strain evidence="2">GVMAG-S-3300012000-57</strain>
    </source>
</reference>
<evidence type="ECO:0000313" key="2">
    <source>
        <dbReference type="EMBL" id="QHU17106.1"/>
    </source>
</evidence>
<sequence>MSQKPKTSLDKLAEKLGLTNPHPPSKRAKLPASEKKDAPQKYGSVSRQNVQGSQCYMCFECTMVINGADSCYYEAWERIFAPSEDSGQRIVPVLRKLCRECGIKQIPENTR</sequence>
<dbReference type="AlphaFoldDB" id="A0A6C0KIX4"/>